<keyword evidence="2" id="KW-1185">Reference proteome</keyword>
<evidence type="ECO:0000313" key="1">
    <source>
        <dbReference type="EMBL" id="ORC88156.1"/>
    </source>
</evidence>
<dbReference type="VEuPathDB" id="TriTrypDB:TM35_000182130"/>
<dbReference type="EMBL" id="NBCO01000018">
    <property type="protein sequence ID" value="ORC88156.1"/>
    <property type="molecule type" value="Genomic_DNA"/>
</dbReference>
<sequence length="496" mass="55612">MYPTHIRAAAAVGPRLDEAAVRRMFPSEQIALWPEGYRPACGVAHFIQPGGVQVADIIECYRGVRDNREKELQRDFAADYTMWCRAALCEFIRRLRDRDIRRMRRFTARERTIHDSDVRELFGLPPYAPPRPAATSSSLSTTTTAETTSSGKRYYEFTPYAAMQEYVMMPISRCTSPNERVHFATFPQIRNVMHTEFDGMGPLRAMTMLTGDELQPTAEFLQNLAFYLRHRVGEIIEGEEAFKRTAITAAIDGGNINNPLQGGTSPSFSTETPVVCFFGNGRLAWLLNNSELLPFPVLPVQTPAQAASRERRQKSLLAQHGLLPDLVRDGAVANSISTVFPCETMSVADALRKYRPCIAVVEPHVDRDWLCDIRGFYSMREVLTLGPVDSPAMGSFTFPFLSFGVTPGPTTYWTYSDTLQRVTHASRIQMPMDPPHVAQGYTRRELDTISAHMISPNDCQAFGSHHRCLSFVRTLYPVMSRQPMHSTGPTSGATPT</sequence>
<evidence type="ECO:0000313" key="2">
    <source>
        <dbReference type="Proteomes" id="UP000192257"/>
    </source>
</evidence>
<organism evidence="1 2">
    <name type="scientific">Trypanosoma theileri</name>
    <dbReference type="NCBI Taxonomy" id="67003"/>
    <lineage>
        <taxon>Eukaryota</taxon>
        <taxon>Discoba</taxon>
        <taxon>Euglenozoa</taxon>
        <taxon>Kinetoplastea</taxon>
        <taxon>Metakinetoplastina</taxon>
        <taxon>Trypanosomatida</taxon>
        <taxon>Trypanosomatidae</taxon>
        <taxon>Trypanosoma</taxon>
    </lineage>
</organism>
<gene>
    <name evidence="1" type="ORF">TM35_000182130</name>
</gene>
<dbReference type="Proteomes" id="UP000192257">
    <property type="component" value="Unassembled WGS sequence"/>
</dbReference>
<comment type="caution">
    <text evidence="1">The sequence shown here is derived from an EMBL/GenBank/DDBJ whole genome shotgun (WGS) entry which is preliminary data.</text>
</comment>
<proteinExistence type="predicted"/>
<dbReference type="OrthoDB" id="272200at2759"/>
<dbReference type="AlphaFoldDB" id="A0A1X0NTX1"/>
<protein>
    <submittedName>
        <fullName evidence="1">Uncharacterized protein</fullName>
    </submittedName>
</protein>
<dbReference type="RefSeq" id="XP_028882222.1">
    <property type="nucleotide sequence ID" value="XM_029026526.1"/>
</dbReference>
<reference evidence="1 2" key="1">
    <citation type="submission" date="2017-03" db="EMBL/GenBank/DDBJ databases">
        <title>An alternative strategy for trypanosome survival in the mammalian bloodstream revealed through genome and transcriptome analysis of the ubiquitous bovine parasite Trypanosoma (Megatrypanum) theileri.</title>
        <authorList>
            <person name="Kelly S."/>
            <person name="Ivens A."/>
            <person name="Mott A."/>
            <person name="O'Neill E."/>
            <person name="Emms D."/>
            <person name="Macleod O."/>
            <person name="Voorheis P."/>
            <person name="Matthews J."/>
            <person name="Matthews K."/>
            <person name="Carrington M."/>
        </authorList>
    </citation>
    <scope>NUCLEOTIDE SEQUENCE [LARGE SCALE GENOMIC DNA]</scope>
    <source>
        <strain evidence="1">Edinburgh</strain>
    </source>
</reference>
<accession>A0A1X0NTX1</accession>
<name>A0A1X0NTX1_9TRYP</name>
<dbReference type="GeneID" id="39986306"/>